<dbReference type="PROSITE" id="PS51194">
    <property type="entry name" value="HELICASE_CTER"/>
    <property type="match status" value="1"/>
</dbReference>
<feature type="domain" description="Helicase C-terminal" evidence="7">
    <location>
        <begin position="219"/>
        <end position="372"/>
    </location>
</feature>
<gene>
    <name evidence="8" type="ORF">ACFQPF_05925</name>
</gene>
<dbReference type="SMART" id="SM00487">
    <property type="entry name" value="DEXDc"/>
    <property type="match status" value="1"/>
</dbReference>
<dbReference type="PANTHER" id="PTHR13710:SF84">
    <property type="entry name" value="ATP-DEPENDENT DNA HELICASE RECS-RELATED"/>
    <property type="match status" value="1"/>
</dbReference>
<accession>A0ABW2NPY8</accession>
<sequence>MLQLEQELRRFFGFSAFRPGQKEIIADVLNGHDVLAVLPTGTGKSVCYQLPGVLMKKPVLIVSPLLSLMEDQTEQLKRMGFKRSVAFNSFLSMEEKKEEIQKLPDSQFIFVSPEMLQSRQLVEMLKQVNIGLFAVDEAHCISQWGHEFRPHYLGLAEIRKELGNPPCLALTATAGKKVREDIIKYLGLARVKLHIGSMNRKNIALVTEYASSQEEKQKRLQNLVTSLKGPGIVYTSTRNMAEAACLLAKDAGVARTAFYHGGMEHQDRMLIQKQFLLGQLDLICCTNAFGMGINKSDVRYVIHYQLPSSIEAYVQEIGRAGRDGEPALAVLLYHPQDEDIPYHFIEAELPDASLLPVLLGGDGTKQSMLERVHQGMFTENAARFLEYYINREPLLMMDTQNKKIFLDKLSRKIVKRKKDKHEQLRKLLTWVRREDCKRASLIKLFDESGDPQHHDCCSSCQISLTAYYGRANTVNATVGDWREELKTMFSIERGSGSESKKRAALNS</sequence>
<keyword evidence="1" id="KW-0547">Nucleotide-binding</keyword>
<dbReference type="EMBL" id="JBHTCP010000011">
    <property type="protein sequence ID" value="MFC7371208.1"/>
    <property type="molecule type" value="Genomic_DNA"/>
</dbReference>
<keyword evidence="4" id="KW-0067">ATP-binding</keyword>
<dbReference type="NCBIfam" id="TIGR00614">
    <property type="entry name" value="recQ_fam"/>
    <property type="match status" value="1"/>
</dbReference>
<dbReference type="Pfam" id="PF00270">
    <property type="entry name" value="DEAD"/>
    <property type="match status" value="1"/>
</dbReference>
<dbReference type="Pfam" id="PF00271">
    <property type="entry name" value="Helicase_C"/>
    <property type="match status" value="1"/>
</dbReference>
<dbReference type="InterPro" id="IPR001650">
    <property type="entry name" value="Helicase_C-like"/>
</dbReference>
<dbReference type="SUPFAM" id="SSF52540">
    <property type="entry name" value="P-loop containing nucleoside triphosphate hydrolases"/>
    <property type="match status" value="1"/>
</dbReference>
<dbReference type="RefSeq" id="WP_379747548.1">
    <property type="nucleotide sequence ID" value="NZ_JBHTCP010000011.1"/>
</dbReference>
<dbReference type="CDD" id="cd17920">
    <property type="entry name" value="DEXHc_RecQ"/>
    <property type="match status" value="1"/>
</dbReference>
<dbReference type="InterPro" id="IPR001763">
    <property type="entry name" value="Rhodanese-like_dom"/>
</dbReference>
<dbReference type="EC" id="3.6.4.12" evidence="8"/>
<dbReference type="InterPro" id="IPR004589">
    <property type="entry name" value="DNA_helicase_ATP-dep_RecQ"/>
</dbReference>
<organism evidence="8 9">
    <name type="scientific">Fictibacillus iocasae</name>
    <dbReference type="NCBI Taxonomy" id="2715437"/>
    <lineage>
        <taxon>Bacteria</taxon>
        <taxon>Bacillati</taxon>
        <taxon>Bacillota</taxon>
        <taxon>Bacilli</taxon>
        <taxon>Bacillales</taxon>
        <taxon>Fictibacillaceae</taxon>
        <taxon>Fictibacillus</taxon>
    </lineage>
</organism>
<keyword evidence="3 8" id="KW-0347">Helicase</keyword>
<dbReference type="PANTHER" id="PTHR13710">
    <property type="entry name" value="DNA HELICASE RECQ FAMILY MEMBER"/>
    <property type="match status" value="1"/>
</dbReference>
<evidence type="ECO:0000259" key="6">
    <source>
        <dbReference type="PROSITE" id="PS51192"/>
    </source>
</evidence>
<evidence type="ECO:0000259" key="5">
    <source>
        <dbReference type="PROSITE" id="PS50206"/>
    </source>
</evidence>
<evidence type="ECO:0000313" key="8">
    <source>
        <dbReference type="EMBL" id="MFC7371208.1"/>
    </source>
</evidence>
<feature type="domain" description="Rhodanese" evidence="5">
    <location>
        <begin position="212"/>
        <end position="274"/>
    </location>
</feature>
<dbReference type="GO" id="GO:0003678">
    <property type="term" value="F:DNA helicase activity"/>
    <property type="evidence" value="ECO:0007669"/>
    <property type="project" value="UniProtKB-EC"/>
</dbReference>
<evidence type="ECO:0000256" key="4">
    <source>
        <dbReference type="ARBA" id="ARBA00022840"/>
    </source>
</evidence>
<dbReference type="GO" id="GO:0016787">
    <property type="term" value="F:hydrolase activity"/>
    <property type="evidence" value="ECO:0007669"/>
    <property type="project" value="UniProtKB-KW"/>
</dbReference>
<comment type="caution">
    <text evidence="8">The sequence shown here is derived from an EMBL/GenBank/DDBJ whole genome shotgun (WGS) entry which is preliminary data.</text>
</comment>
<dbReference type="PROSITE" id="PS51192">
    <property type="entry name" value="HELICASE_ATP_BIND_1"/>
    <property type="match status" value="1"/>
</dbReference>
<dbReference type="InterPro" id="IPR027417">
    <property type="entry name" value="P-loop_NTPase"/>
</dbReference>
<evidence type="ECO:0000256" key="2">
    <source>
        <dbReference type="ARBA" id="ARBA00022801"/>
    </source>
</evidence>
<dbReference type="InterPro" id="IPR014001">
    <property type="entry name" value="Helicase_ATP-bd"/>
</dbReference>
<proteinExistence type="predicted"/>
<keyword evidence="9" id="KW-1185">Reference proteome</keyword>
<reference evidence="9" key="1">
    <citation type="journal article" date="2019" name="Int. J. Syst. Evol. Microbiol.">
        <title>The Global Catalogue of Microorganisms (GCM) 10K type strain sequencing project: providing services to taxonomists for standard genome sequencing and annotation.</title>
        <authorList>
            <consortium name="The Broad Institute Genomics Platform"/>
            <consortium name="The Broad Institute Genome Sequencing Center for Infectious Disease"/>
            <person name="Wu L."/>
            <person name="Ma J."/>
        </authorList>
    </citation>
    <scope>NUCLEOTIDE SEQUENCE [LARGE SCALE GENOMIC DNA]</scope>
    <source>
        <strain evidence="9">NBRC 106396</strain>
    </source>
</reference>
<protein>
    <submittedName>
        <fullName evidence="8">RecQ family ATP-dependent DNA helicase</fullName>
        <ecNumber evidence="8">3.6.4.12</ecNumber>
    </submittedName>
</protein>
<evidence type="ECO:0000313" key="9">
    <source>
        <dbReference type="Proteomes" id="UP001596549"/>
    </source>
</evidence>
<evidence type="ECO:0000256" key="3">
    <source>
        <dbReference type="ARBA" id="ARBA00022806"/>
    </source>
</evidence>
<name>A0ABW2NPY8_9BACL</name>
<dbReference type="Proteomes" id="UP001596549">
    <property type="component" value="Unassembled WGS sequence"/>
</dbReference>
<dbReference type="Gene3D" id="3.40.50.300">
    <property type="entry name" value="P-loop containing nucleotide triphosphate hydrolases"/>
    <property type="match status" value="2"/>
</dbReference>
<dbReference type="PROSITE" id="PS50206">
    <property type="entry name" value="RHODANESE_3"/>
    <property type="match status" value="1"/>
</dbReference>
<evidence type="ECO:0000256" key="1">
    <source>
        <dbReference type="ARBA" id="ARBA00022741"/>
    </source>
</evidence>
<dbReference type="InterPro" id="IPR011545">
    <property type="entry name" value="DEAD/DEAH_box_helicase_dom"/>
</dbReference>
<keyword evidence="2 8" id="KW-0378">Hydrolase</keyword>
<feature type="domain" description="Helicase ATP-binding" evidence="6">
    <location>
        <begin position="25"/>
        <end position="192"/>
    </location>
</feature>
<evidence type="ECO:0000259" key="7">
    <source>
        <dbReference type="PROSITE" id="PS51194"/>
    </source>
</evidence>
<dbReference type="SMART" id="SM00490">
    <property type="entry name" value="HELICc"/>
    <property type="match status" value="1"/>
</dbReference>